<dbReference type="AlphaFoldDB" id="A0A1Y2GRC4"/>
<dbReference type="EMBL" id="MCFF01000015">
    <property type="protein sequence ID" value="ORZ18396.1"/>
    <property type="molecule type" value="Genomic_DNA"/>
</dbReference>
<evidence type="ECO:0000313" key="2">
    <source>
        <dbReference type="EMBL" id="ORZ18396.1"/>
    </source>
</evidence>
<dbReference type="RefSeq" id="XP_021882191.1">
    <property type="nucleotide sequence ID" value="XM_022026511.1"/>
</dbReference>
<feature type="region of interest" description="Disordered" evidence="1">
    <location>
        <begin position="200"/>
        <end position="226"/>
    </location>
</feature>
<reference evidence="2 3" key="1">
    <citation type="submission" date="2016-07" db="EMBL/GenBank/DDBJ databases">
        <title>Pervasive Adenine N6-methylation of Active Genes in Fungi.</title>
        <authorList>
            <consortium name="DOE Joint Genome Institute"/>
            <person name="Mondo S.J."/>
            <person name="Dannebaum R.O."/>
            <person name="Kuo R.C."/>
            <person name="Labutti K."/>
            <person name="Haridas S."/>
            <person name="Kuo A."/>
            <person name="Salamov A."/>
            <person name="Ahrendt S.R."/>
            <person name="Lipzen A."/>
            <person name="Sullivan W."/>
            <person name="Andreopoulos W.B."/>
            <person name="Clum A."/>
            <person name="Lindquist E."/>
            <person name="Daum C."/>
            <person name="Ramamoorthy G.K."/>
            <person name="Gryganskyi A."/>
            <person name="Culley D."/>
            <person name="Magnuson J.K."/>
            <person name="James T.Y."/>
            <person name="O'Malley M.A."/>
            <person name="Stajich J.E."/>
            <person name="Spatafora J.W."/>
            <person name="Visel A."/>
            <person name="Grigoriev I.V."/>
        </authorList>
    </citation>
    <scope>NUCLEOTIDE SEQUENCE [LARGE SCALE GENOMIC DNA]</scope>
    <source>
        <strain evidence="2 3">NRRL 3116</strain>
    </source>
</reference>
<dbReference type="Proteomes" id="UP000193648">
    <property type="component" value="Unassembled WGS sequence"/>
</dbReference>
<name>A0A1Y2GRC4_9FUNG</name>
<gene>
    <name evidence="2" type="ORF">BCR41DRAFT_370187</name>
</gene>
<dbReference type="InParanoid" id="A0A1Y2GRC4"/>
<organism evidence="2 3">
    <name type="scientific">Lobosporangium transversale</name>
    <dbReference type="NCBI Taxonomy" id="64571"/>
    <lineage>
        <taxon>Eukaryota</taxon>
        <taxon>Fungi</taxon>
        <taxon>Fungi incertae sedis</taxon>
        <taxon>Mucoromycota</taxon>
        <taxon>Mortierellomycotina</taxon>
        <taxon>Mortierellomycetes</taxon>
        <taxon>Mortierellales</taxon>
        <taxon>Mortierellaceae</taxon>
        <taxon>Lobosporangium</taxon>
    </lineage>
</organism>
<sequence>MSVLAHSDHLRWMPSKVIRSSACSLWCYLIIDQTHACPLTAYICVLDMLLYSQIRSSTLTSTLQHCPHCLGQCYCFSHRQSVAQLRHFKPEKALEWLRENRRLRFGSGPKKAYRSPSRKCPSTTLDRHELLVDDQQQGGPDCYNSRLVSAAVALPVDISFYKVGRVRQAYILQSVWQATLKHLLEMEAFVETIEGLGLLPWRRNNPPSTTTSSPGSQGLPRARSPAQRDVAMAIAGSLTSVFSRSSPVSPPLSSSAIRNVKAQHPMFCVRGTAARYQGVPKVLNGPEELWGPIRG</sequence>
<evidence type="ECO:0000313" key="3">
    <source>
        <dbReference type="Proteomes" id="UP000193648"/>
    </source>
</evidence>
<proteinExistence type="predicted"/>
<keyword evidence="3" id="KW-1185">Reference proteome</keyword>
<comment type="caution">
    <text evidence="2">The sequence shown here is derived from an EMBL/GenBank/DDBJ whole genome shotgun (WGS) entry which is preliminary data.</text>
</comment>
<protein>
    <submittedName>
        <fullName evidence="2">Uncharacterized protein</fullName>
    </submittedName>
</protein>
<dbReference type="GeneID" id="33568354"/>
<accession>A0A1Y2GRC4</accession>
<evidence type="ECO:0000256" key="1">
    <source>
        <dbReference type="SAM" id="MobiDB-lite"/>
    </source>
</evidence>